<evidence type="ECO:0000313" key="7">
    <source>
        <dbReference type="Proteomes" id="UP000253857"/>
    </source>
</evidence>
<evidence type="ECO:0000313" key="2">
    <source>
        <dbReference type="EMBL" id="RDB72006.1"/>
    </source>
</evidence>
<dbReference type="Proteomes" id="UP000253970">
    <property type="component" value="Unassembled WGS sequence"/>
</dbReference>
<dbReference type="RefSeq" id="WP_015761512.1">
    <property type="nucleotide sequence ID" value="NZ_AP031442.1"/>
</dbReference>
<dbReference type="SUPFAM" id="SSF89155">
    <property type="entry name" value="TorD-like"/>
    <property type="match status" value="1"/>
</dbReference>
<evidence type="ECO:0000313" key="3">
    <source>
        <dbReference type="EMBL" id="RDB81488.1"/>
    </source>
</evidence>
<protein>
    <submittedName>
        <fullName evidence="2">Dehydrogenase</fullName>
    </submittedName>
</protein>
<dbReference type="InterPro" id="IPR036411">
    <property type="entry name" value="TorD-like_sf"/>
</dbReference>
<dbReference type="PANTHER" id="PTHR34227:SF11">
    <property type="entry name" value="CHAPERONE PROTEIN TORD"/>
    <property type="match status" value="1"/>
</dbReference>
<sequence>MSEETVDLVALMNMRAQTYGLLANLFREEVDADSLRELQAMRFPTATGNAKVDEGYHLLYDYLKTAWDDSVTELAIDFVRTFIGHGVNAYSAAYPYESVYTSERRLMMQEARAEVLQTLRENGLKRGAWNEGEDHVALEFEFMQRMSLRAVEALAAGDEDEAVGQLRTQRTFLHDHLLNWLPLLTNDMRLFSRTLFYQGLAQLAMGFAEEDASILAELLDSVEVAA</sequence>
<comment type="caution">
    <text evidence="2">The sequence shown here is derived from an EMBL/GenBank/DDBJ whole genome shotgun (WGS) entry which is preliminary data.</text>
</comment>
<dbReference type="AlphaFoldDB" id="A0A369MMA1"/>
<gene>
    <name evidence="5" type="ORF">C1853_09485</name>
    <name evidence="4" type="ORF">C1871_06860</name>
    <name evidence="3" type="ORF">C1872_02105</name>
    <name evidence="2" type="ORF">C1875_04765</name>
</gene>
<dbReference type="PANTHER" id="PTHR34227">
    <property type="entry name" value="CHAPERONE PROTEIN YCDY"/>
    <property type="match status" value="1"/>
</dbReference>
<name>A0A369MMA1_EGGLN</name>
<dbReference type="EMBL" id="PPTY01000008">
    <property type="protein sequence ID" value="RDB86401.1"/>
    <property type="molecule type" value="Genomic_DNA"/>
</dbReference>
<evidence type="ECO:0000313" key="5">
    <source>
        <dbReference type="EMBL" id="RDC37674.1"/>
    </source>
</evidence>
<dbReference type="Proteomes" id="UP000253752">
    <property type="component" value="Unassembled WGS sequence"/>
</dbReference>
<dbReference type="InterPro" id="IPR050289">
    <property type="entry name" value="TorD/DmsD_chaperones"/>
</dbReference>
<proteinExistence type="predicted"/>
<accession>A0A369MMA1</accession>
<dbReference type="InterPro" id="IPR020945">
    <property type="entry name" value="DMSO/NO3_reduct_chaperone"/>
</dbReference>
<evidence type="ECO:0000256" key="1">
    <source>
        <dbReference type="ARBA" id="ARBA00023186"/>
    </source>
</evidence>
<dbReference type="Proteomes" id="UP000253857">
    <property type="component" value="Unassembled WGS sequence"/>
</dbReference>
<dbReference type="Gene3D" id="1.10.3480.10">
    <property type="entry name" value="TorD-like"/>
    <property type="match status" value="1"/>
</dbReference>
<evidence type="ECO:0000313" key="6">
    <source>
        <dbReference type="Proteomes" id="UP000253752"/>
    </source>
</evidence>
<dbReference type="Proteomes" id="UP000253915">
    <property type="component" value="Unassembled WGS sequence"/>
</dbReference>
<dbReference type="EMBL" id="PPTU01000005">
    <property type="protein sequence ID" value="RDB72006.1"/>
    <property type="molecule type" value="Genomic_DNA"/>
</dbReference>
<evidence type="ECO:0000313" key="8">
    <source>
        <dbReference type="Proteomes" id="UP000253915"/>
    </source>
</evidence>
<dbReference type="Pfam" id="PF02613">
    <property type="entry name" value="Nitrate_red_del"/>
    <property type="match status" value="1"/>
</dbReference>
<evidence type="ECO:0000313" key="9">
    <source>
        <dbReference type="Proteomes" id="UP000253970"/>
    </source>
</evidence>
<evidence type="ECO:0000313" key="4">
    <source>
        <dbReference type="EMBL" id="RDB86401.1"/>
    </source>
</evidence>
<organism evidence="2 9">
    <name type="scientific">Eggerthella lenta</name>
    <name type="common">Eubacterium lentum</name>
    <dbReference type="NCBI Taxonomy" id="84112"/>
    <lineage>
        <taxon>Bacteria</taxon>
        <taxon>Bacillati</taxon>
        <taxon>Actinomycetota</taxon>
        <taxon>Coriobacteriia</taxon>
        <taxon>Eggerthellales</taxon>
        <taxon>Eggerthellaceae</taxon>
        <taxon>Eggerthella</taxon>
    </lineage>
</organism>
<reference evidence="6 7" key="1">
    <citation type="journal article" date="2018" name="Elife">
        <title>Discovery and characterization of a prevalent human gut bacterial enzyme sufficient for the inactivation of a family of plant toxins.</title>
        <authorList>
            <person name="Koppel N."/>
            <person name="Bisanz J.E."/>
            <person name="Pandelia M.E."/>
            <person name="Turnbaugh P.J."/>
            <person name="Balskus E.P."/>
        </authorList>
    </citation>
    <scope>NUCLEOTIDE SEQUENCE [LARGE SCALE GENOMIC DNA]</scope>
    <source>
        <strain evidence="5 8">16A</strain>
        <strain evidence="4 7">FAA1-1-60AUCSF</strain>
        <strain evidence="3 6">MR1 #12</strain>
        <strain evidence="2 9">W1 BHI 6</strain>
    </source>
</reference>
<keyword evidence="1" id="KW-0143">Chaperone</keyword>
<dbReference type="EMBL" id="PPUQ01000011">
    <property type="protein sequence ID" value="RDC37674.1"/>
    <property type="molecule type" value="Genomic_DNA"/>
</dbReference>
<dbReference type="EMBL" id="PPTX01000002">
    <property type="protein sequence ID" value="RDB81488.1"/>
    <property type="molecule type" value="Genomic_DNA"/>
</dbReference>